<evidence type="ECO:0000313" key="2">
    <source>
        <dbReference type="Proteomes" id="UP001295684"/>
    </source>
</evidence>
<protein>
    <submittedName>
        <fullName evidence="1">Uncharacterized protein</fullName>
    </submittedName>
</protein>
<gene>
    <name evidence="1" type="ORF">ECRASSUSDP1_LOCUS10292</name>
</gene>
<proteinExistence type="predicted"/>
<dbReference type="Proteomes" id="UP001295684">
    <property type="component" value="Unassembled WGS sequence"/>
</dbReference>
<reference evidence="1" key="1">
    <citation type="submission" date="2023-07" db="EMBL/GenBank/DDBJ databases">
        <authorList>
            <consortium name="AG Swart"/>
            <person name="Singh M."/>
            <person name="Singh A."/>
            <person name="Seah K."/>
            <person name="Emmerich C."/>
        </authorList>
    </citation>
    <scope>NUCLEOTIDE SEQUENCE</scope>
    <source>
        <strain evidence="1">DP1</strain>
    </source>
</reference>
<accession>A0AAD1XF85</accession>
<comment type="caution">
    <text evidence="1">The sequence shown here is derived from an EMBL/GenBank/DDBJ whole genome shotgun (WGS) entry which is preliminary data.</text>
</comment>
<evidence type="ECO:0000313" key="1">
    <source>
        <dbReference type="EMBL" id="CAI2368996.1"/>
    </source>
</evidence>
<organism evidence="1 2">
    <name type="scientific">Euplotes crassus</name>
    <dbReference type="NCBI Taxonomy" id="5936"/>
    <lineage>
        <taxon>Eukaryota</taxon>
        <taxon>Sar</taxon>
        <taxon>Alveolata</taxon>
        <taxon>Ciliophora</taxon>
        <taxon>Intramacronucleata</taxon>
        <taxon>Spirotrichea</taxon>
        <taxon>Hypotrichia</taxon>
        <taxon>Euplotida</taxon>
        <taxon>Euplotidae</taxon>
        <taxon>Moneuplotes</taxon>
    </lineage>
</organism>
<keyword evidence="2" id="KW-1185">Reference proteome</keyword>
<sequence length="178" mass="20892">MNKSMKAESKNEDLRDLIYDIKSFIAIMDSDHHPRKSTNVINNFLTGNMDIFRCWKCDYPAKFIVKVLDGKTILYSCKDCMTQKQKQKAIRIKTIVECFNIETRVLFDKALEIYQHLREESSLPIVIKEYKFSKFAMLVSTLLSMVQKCIVACEENASVMIKMDKIFKVLEDKLMYFI</sequence>
<name>A0AAD1XF85_EUPCR</name>
<dbReference type="AlphaFoldDB" id="A0AAD1XF85"/>
<dbReference type="EMBL" id="CAMPGE010010142">
    <property type="protein sequence ID" value="CAI2368996.1"/>
    <property type="molecule type" value="Genomic_DNA"/>
</dbReference>